<dbReference type="NCBIfam" id="TIGR00041">
    <property type="entry name" value="DTMP_kinase"/>
    <property type="match status" value="1"/>
</dbReference>
<dbReference type="PANTHER" id="PTHR10344:SF4">
    <property type="entry name" value="UMP-CMP KINASE 2, MITOCHONDRIAL"/>
    <property type="match status" value="1"/>
</dbReference>
<proteinExistence type="inferred from homology"/>
<evidence type="ECO:0000256" key="11">
    <source>
        <dbReference type="HAMAP-Rule" id="MF_00165"/>
    </source>
</evidence>
<dbReference type="PROSITE" id="PS01331">
    <property type="entry name" value="THYMIDYLATE_KINASE"/>
    <property type="match status" value="1"/>
</dbReference>
<dbReference type="InterPro" id="IPR039430">
    <property type="entry name" value="Thymidylate_kin-like_dom"/>
</dbReference>
<dbReference type="EC" id="2.7.4.9" evidence="2 11"/>
<name>A0A8T3VT07_METOL</name>
<dbReference type="AlphaFoldDB" id="A0A8T3VT07"/>
<dbReference type="HAMAP" id="MF_00165">
    <property type="entry name" value="Thymidylate_kinase"/>
    <property type="match status" value="1"/>
</dbReference>
<evidence type="ECO:0000256" key="5">
    <source>
        <dbReference type="ARBA" id="ARBA00022727"/>
    </source>
</evidence>
<comment type="catalytic activity">
    <reaction evidence="10 11">
        <text>dTMP + ATP = dTDP + ADP</text>
        <dbReference type="Rhea" id="RHEA:13517"/>
        <dbReference type="ChEBI" id="CHEBI:30616"/>
        <dbReference type="ChEBI" id="CHEBI:58369"/>
        <dbReference type="ChEBI" id="CHEBI:63528"/>
        <dbReference type="ChEBI" id="CHEBI:456216"/>
        <dbReference type="EC" id="2.7.4.9"/>
    </reaction>
</comment>
<evidence type="ECO:0000313" key="13">
    <source>
        <dbReference type="EMBL" id="MBE6512411.1"/>
    </source>
</evidence>
<sequence length="196" mass="22112">MYIVLEGIDGAGKSTQIKLLKEWLENNGLNVETIVEPTDMEVGKLIRQLLTRSDAESDSMQKTLGLLFAADRMMLMEKIERLENESTVVISDRSFYSSLAYQSPQEWIKEINKYAKIPDLVLLLDLDVKKSVQRCDGTDEFENEEFLTGVKQNYLDLAKSNDNIKIIDANNGPNKVSSDIKKAVAPLFDICKDCIA</sequence>
<dbReference type="InterPro" id="IPR027417">
    <property type="entry name" value="P-loop_NTPase"/>
</dbReference>
<keyword evidence="6 11" id="KW-0547">Nucleotide-binding</keyword>
<keyword evidence="5 11" id="KW-0545">Nucleotide biosynthesis</keyword>
<dbReference type="GO" id="GO:0005737">
    <property type="term" value="C:cytoplasm"/>
    <property type="evidence" value="ECO:0007669"/>
    <property type="project" value="TreeGrafter"/>
</dbReference>
<dbReference type="Proteomes" id="UP000732619">
    <property type="component" value="Unassembled WGS sequence"/>
</dbReference>
<dbReference type="GO" id="GO:0004798">
    <property type="term" value="F:dTMP kinase activity"/>
    <property type="evidence" value="ECO:0007669"/>
    <property type="project" value="UniProtKB-UniRule"/>
</dbReference>
<dbReference type="Pfam" id="PF02223">
    <property type="entry name" value="Thymidylate_kin"/>
    <property type="match status" value="1"/>
</dbReference>
<comment type="similarity">
    <text evidence="1 11">Belongs to the thymidylate kinase family.</text>
</comment>
<dbReference type="CDD" id="cd01672">
    <property type="entry name" value="TMPK"/>
    <property type="match status" value="1"/>
</dbReference>
<evidence type="ECO:0000256" key="3">
    <source>
        <dbReference type="ARBA" id="ARBA00013355"/>
    </source>
</evidence>
<evidence type="ECO:0000256" key="4">
    <source>
        <dbReference type="ARBA" id="ARBA00022679"/>
    </source>
</evidence>
<evidence type="ECO:0000256" key="6">
    <source>
        <dbReference type="ARBA" id="ARBA00022741"/>
    </source>
</evidence>
<dbReference type="GO" id="GO:0006235">
    <property type="term" value="P:dTTP biosynthetic process"/>
    <property type="evidence" value="ECO:0007669"/>
    <property type="project" value="UniProtKB-UniRule"/>
</dbReference>
<dbReference type="InterPro" id="IPR018095">
    <property type="entry name" value="Thymidylate_kin_CS"/>
</dbReference>
<dbReference type="GO" id="GO:0006227">
    <property type="term" value="P:dUDP biosynthetic process"/>
    <property type="evidence" value="ECO:0007669"/>
    <property type="project" value="TreeGrafter"/>
</dbReference>
<evidence type="ECO:0000256" key="9">
    <source>
        <dbReference type="ARBA" id="ARBA00029962"/>
    </source>
</evidence>
<dbReference type="Gene3D" id="3.40.50.300">
    <property type="entry name" value="P-loop containing nucleotide triphosphate hydrolases"/>
    <property type="match status" value="1"/>
</dbReference>
<dbReference type="SUPFAM" id="SSF52540">
    <property type="entry name" value="P-loop containing nucleoside triphosphate hydrolases"/>
    <property type="match status" value="1"/>
</dbReference>
<evidence type="ECO:0000259" key="12">
    <source>
        <dbReference type="Pfam" id="PF02223"/>
    </source>
</evidence>
<keyword evidence="7 11" id="KW-0418">Kinase</keyword>
<accession>A0A8T3VT07</accession>
<evidence type="ECO:0000256" key="10">
    <source>
        <dbReference type="ARBA" id="ARBA00048743"/>
    </source>
</evidence>
<feature type="domain" description="Thymidylate kinase-like" evidence="12">
    <location>
        <begin position="5"/>
        <end position="180"/>
    </location>
</feature>
<reference evidence="13" key="1">
    <citation type="submission" date="2019-04" db="EMBL/GenBank/DDBJ databases">
        <title>Evolution of Biomass-Degrading Anaerobic Consortia Revealed by Metagenomics.</title>
        <authorList>
            <person name="Peng X."/>
        </authorList>
    </citation>
    <scope>NUCLEOTIDE SEQUENCE</scope>
    <source>
        <strain evidence="13">SIG14</strain>
    </source>
</reference>
<keyword evidence="4 11" id="KW-0808">Transferase</keyword>
<evidence type="ECO:0000256" key="2">
    <source>
        <dbReference type="ARBA" id="ARBA00012980"/>
    </source>
</evidence>
<keyword evidence="8 11" id="KW-0067">ATP-binding</keyword>
<feature type="binding site" evidence="11">
    <location>
        <begin position="7"/>
        <end position="14"/>
    </location>
    <ligand>
        <name>ATP</name>
        <dbReference type="ChEBI" id="CHEBI:30616"/>
    </ligand>
</feature>
<evidence type="ECO:0000256" key="8">
    <source>
        <dbReference type="ARBA" id="ARBA00022840"/>
    </source>
</evidence>
<evidence type="ECO:0000256" key="7">
    <source>
        <dbReference type="ARBA" id="ARBA00022777"/>
    </source>
</evidence>
<comment type="caution">
    <text evidence="13">The sequence shown here is derived from an EMBL/GenBank/DDBJ whole genome shotgun (WGS) entry which is preliminary data.</text>
</comment>
<dbReference type="GO" id="GO:0005524">
    <property type="term" value="F:ATP binding"/>
    <property type="evidence" value="ECO:0007669"/>
    <property type="project" value="UniProtKB-UniRule"/>
</dbReference>
<protein>
    <recommendedName>
        <fullName evidence="3 11">Probable thymidylate kinase</fullName>
        <ecNumber evidence="2 11">2.7.4.9</ecNumber>
    </recommendedName>
    <alternativeName>
        <fullName evidence="9 11">dTMP kinase</fullName>
    </alternativeName>
</protein>
<evidence type="ECO:0000313" key="14">
    <source>
        <dbReference type="Proteomes" id="UP000732619"/>
    </source>
</evidence>
<dbReference type="PANTHER" id="PTHR10344">
    <property type="entry name" value="THYMIDYLATE KINASE"/>
    <property type="match status" value="1"/>
</dbReference>
<dbReference type="GO" id="GO:0006233">
    <property type="term" value="P:dTDP biosynthetic process"/>
    <property type="evidence" value="ECO:0007669"/>
    <property type="project" value="InterPro"/>
</dbReference>
<evidence type="ECO:0000256" key="1">
    <source>
        <dbReference type="ARBA" id="ARBA00009776"/>
    </source>
</evidence>
<dbReference type="InterPro" id="IPR018094">
    <property type="entry name" value="Thymidylate_kinase"/>
</dbReference>
<dbReference type="EMBL" id="SUTG01000016">
    <property type="protein sequence ID" value="MBE6512411.1"/>
    <property type="molecule type" value="Genomic_DNA"/>
</dbReference>
<organism evidence="13 14">
    <name type="scientific">Methanobrevibacter olleyae</name>
    <dbReference type="NCBI Taxonomy" id="294671"/>
    <lineage>
        <taxon>Archaea</taxon>
        <taxon>Methanobacteriati</taxon>
        <taxon>Methanobacteriota</taxon>
        <taxon>Methanomada group</taxon>
        <taxon>Methanobacteria</taxon>
        <taxon>Methanobacteriales</taxon>
        <taxon>Methanobacteriaceae</taxon>
        <taxon>Methanobrevibacter</taxon>
    </lineage>
</organism>
<gene>
    <name evidence="11 13" type="primary">tmk</name>
    <name evidence="13" type="ORF">E7Z75_04625</name>
</gene>